<name>A0AAX4HNS0_9BACT</name>
<dbReference type="PROSITE" id="PS51084">
    <property type="entry name" value="HIT_2"/>
    <property type="match status" value="1"/>
</dbReference>
<dbReference type="SUPFAM" id="SSF54197">
    <property type="entry name" value="HIT-like"/>
    <property type="match status" value="1"/>
</dbReference>
<evidence type="ECO:0000256" key="2">
    <source>
        <dbReference type="PIRSR" id="PIRSR601310-3"/>
    </source>
</evidence>
<dbReference type="PRINTS" id="PR00332">
    <property type="entry name" value="HISTRIAD"/>
</dbReference>
<dbReference type="CDD" id="cd01276">
    <property type="entry name" value="PKCI_related"/>
    <property type="match status" value="1"/>
</dbReference>
<dbReference type="Gene3D" id="3.30.428.10">
    <property type="entry name" value="HIT-like"/>
    <property type="match status" value="1"/>
</dbReference>
<dbReference type="Proteomes" id="UP001324634">
    <property type="component" value="Chromosome"/>
</dbReference>
<protein>
    <submittedName>
        <fullName evidence="5">Histidine triad nucleotide-binding protein</fullName>
    </submittedName>
</protein>
<dbReference type="GO" id="GO:0003824">
    <property type="term" value="F:catalytic activity"/>
    <property type="evidence" value="ECO:0007669"/>
    <property type="project" value="InterPro"/>
</dbReference>
<dbReference type="InterPro" id="IPR036265">
    <property type="entry name" value="HIT-like_sf"/>
</dbReference>
<proteinExistence type="predicted"/>
<dbReference type="InterPro" id="IPR019808">
    <property type="entry name" value="Histidine_triad_CS"/>
</dbReference>
<dbReference type="InterPro" id="IPR001310">
    <property type="entry name" value="Histidine_triad_HIT"/>
</dbReference>
<evidence type="ECO:0000259" key="4">
    <source>
        <dbReference type="PROSITE" id="PS51084"/>
    </source>
</evidence>
<evidence type="ECO:0000256" key="3">
    <source>
        <dbReference type="PROSITE-ProRule" id="PRU00464"/>
    </source>
</evidence>
<dbReference type="PANTHER" id="PTHR23089">
    <property type="entry name" value="HISTIDINE TRIAD HIT PROTEIN"/>
    <property type="match status" value="1"/>
</dbReference>
<feature type="domain" description="HIT" evidence="4">
    <location>
        <begin position="5"/>
        <end position="114"/>
    </location>
</feature>
<dbReference type="InterPro" id="IPR011146">
    <property type="entry name" value="HIT-like"/>
</dbReference>
<sequence>MSDCIFCKIVKGEIPSTKIFENETVIGFKDLRPQAKIHQLFIHKSHTKDINDLAKNDPKELSDVFNAIRTYTMNEGLEKGGFRVVTNLGPNAGQTVFHTHFHVLAGEPLGHFGS</sequence>
<dbReference type="PROSITE" id="PS00892">
    <property type="entry name" value="HIT_1"/>
    <property type="match status" value="1"/>
</dbReference>
<reference evidence="5 6" key="1">
    <citation type="submission" date="2023-11" db="EMBL/GenBank/DDBJ databases">
        <title>Peredibacter starrii A3.12.</title>
        <authorList>
            <person name="Mitchell R.J."/>
        </authorList>
    </citation>
    <scope>NUCLEOTIDE SEQUENCE [LARGE SCALE GENOMIC DNA]</scope>
    <source>
        <strain evidence="5 6">A3.12</strain>
    </source>
</reference>
<dbReference type="RefSeq" id="WP_321393681.1">
    <property type="nucleotide sequence ID" value="NZ_CP139487.1"/>
</dbReference>
<feature type="short sequence motif" description="Histidine triad motif" evidence="2 3">
    <location>
        <begin position="98"/>
        <end position="102"/>
    </location>
</feature>
<organism evidence="5 6">
    <name type="scientific">Peredibacter starrii</name>
    <dbReference type="NCBI Taxonomy" id="28202"/>
    <lineage>
        <taxon>Bacteria</taxon>
        <taxon>Pseudomonadati</taxon>
        <taxon>Bdellovibrionota</taxon>
        <taxon>Bacteriovoracia</taxon>
        <taxon>Bacteriovoracales</taxon>
        <taxon>Bacteriovoracaceae</taxon>
        <taxon>Peredibacter</taxon>
    </lineage>
</organism>
<feature type="active site" description="Tele-AMP-histidine intermediate" evidence="1">
    <location>
        <position position="100"/>
    </location>
</feature>
<keyword evidence="6" id="KW-1185">Reference proteome</keyword>
<dbReference type="Pfam" id="PF11969">
    <property type="entry name" value="DcpS_C"/>
    <property type="match status" value="1"/>
</dbReference>
<gene>
    <name evidence="5" type="ORF">SOO65_18045</name>
</gene>
<evidence type="ECO:0000313" key="5">
    <source>
        <dbReference type="EMBL" id="WPU64599.1"/>
    </source>
</evidence>
<dbReference type="KEGG" id="psti:SOO65_18045"/>
<accession>A0AAX4HNS0</accession>
<evidence type="ECO:0000313" key="6">
    <source>
        <dbReference type="Proteomes" id="UP001324634"/>
    </source>
</evidence>
<dbReference type="AlphaFoldDB" id="A0AAX4HNS0"/>
<evidence type="ECO:0000256" key="1">
    <source>
        <dbReference type="PIRSR" id="PIRSR601310-1"/>
    </source>
</evidence>
<dbReference type="EMBL" id="CP139487">
    <property type="protein sequence ID" value="WPU64599.1"/>
    <property type="molecule type" value="Genomic_DNA"/>
</dbReference>